<evidence type="ECO:0000313" key="2">
    <source>
        <dbReference type="EMBL" id="AEM73807.1"/>
    </source>
</evidence>
<keyword evidence="1" id="KW-0472">Membrane</keyword>
<sequence>MDIFTYNGYIFYSTTSILIIQWIQFYFNSLNLKRAYLNEICWKAEKRNGSEKVMKEIMRKNIKKIKKQVEETRNNIPILARGKVDLLFRVLKALSTEDFLNAESYFNKKFSIQTVDTIQLYFDT</sequence>
<protein>
    <submittedName>
        <fullName evidence="2">Uncharacterized protein</fullName>
    </submittedName>
</protein>
<gene>
    <name evidence="2" type="ORF">Calla_1174</name>
</gene>
<dbReference type="Proteomes" id="UP000009257">
    <property type="component" value="Chromosome"/>
</dbReference>
<name>G2PWN9_9FIRM</name>
<evidence type="ECO:0000256" key="1">
    <source>
        <dbReference type="SAM" id="Phobius"/>
    </source>
</evidence>
<dbReference type="HOGENOM" id="CLU_2932537_0_0_9"/>
<keyword evidence="1" id="KW-1133">Transmembrane helix</keyword>
<reference evidence="2 3" key="1">
    <citation type="submission" date="2011-08" db="EMBL/GenBank/DDBJ databases">
        <title>Complete sequence of Caldicellulosiruptor lactoaceticus 6A.</title>
        <authorList>
            <consortium name="US DOE Joint Genome Institute"/>
            <person name="Lucas S."/>
            <person name="Han J."/>
            <person name="Lapidus A."/>
            <person name="Cheng J.-F."/>
            <person name="Goodwin L."/>
            <person name="Pitluck S."/>
            <person name="Peters L."/>
            <person name="Davenport K."/>
            <person name="Detter J.C."/>
            <person name="Han C."/>
            <person name="Tapia R."/>
            <person name="Land M."/>
            <person name="Hauser L."/>
            <person name="Kyrpides N."/>
            <person name="Ivanova N."/>
            <person name="Ovchinnikova G."/>
            <person name="Pagani I."/>
            <person name="Blumer-Schuette S.E."/>
            <person name="Kelly R.M."/>
            <person name="Woyke T."/>
        </authorList>
    </citation>
    <scope>NUCLEOTIDE SEQUENCE [LARGE SCALE GENOMIC DNA]</scope>
    <source>
        <strain evidence="2 3">6A</strain>
    </source>
</reference>
<keyword evidence="1" id="KW-0812">Transmembrane</keyword>
<proteinExistence type="predicted"/>
<accession>G2PWN9</accession>
<dbReference type="KEGG" id="clc:Calla_1174"/>
<dbReference type="EMBL" id="CP003001">
    <property type="protein sequence ID" value="AEM73807.1"/>
    <property type="molecule type" value="Genomic_DNA"/>
</dbReference>
<evidence type="ECO:0000313" key="3">
    <source>
        <dbReference type="Proteomes" id="UP000009257"/>
    </source>
</evidence>
<feature type="transmembrane region" description="Helical" evidence="1">
    <location>
        <begin position="6"/>
        <end position="27"/>
    </location>
</feature>
<dbReference type="AlphaFoldDB" id="G2PWN9"/>
<organism evidence="2 3">
    <name type="scientific">Caldicellulosiruptor acetigenus 6A</name>
    <dbReference type="NCBI Taxonomy" id="632516"/>
    <lineage>
        <taxon>Bacteria</taxon>
        <taxon>Bacillati</taxon>
        <taxon>Bacillota</taxon>
        <taxon>Bacillota incertae sedis</taxon>
        <taxon>Caldicellulosiruptorales</taxon>
        <taxon>Caldicellulosiruptoraceae</taxon>
        <taxon>Caldicellulosiruptor</taxon>
    </lineage>
</organism>